<reference evidence="2" key="1">
    <citation type="submission" date="2022-11" db="UniProtKB">
        <authorList>
            <consortium name="WormBaseParasite"/>
        </authorList>
    </citation>
    <scope>IDENTIFICATION</scope>
</reference>
<name>A0AC35F113_9BILA</name>
<evidence type="ECO:0000313" key="2">
    <source>
        <dbReference type="WBParaSite" id="PS1159_v2.g12732.t1"/>
    </source>
</evidence>
<organism evidence="1 2">
    <name type="scientific">Panagrolaimus sp. PS1159</name>
    <dbReference type="NCBI Taxonomy" id="55785"/>
    <lineage>
        <taxon>Eukaryota</taxon>
        <taxon>Metazoa</taxon>
        <taxon>Ecdysozoa</taxon>
        <taxon>Nematoda</taxon>
        <taxon>Chromadorea</taxon>
        <taxon>Rhabditida</taxon>
        <taxon>Tylenchina</taxon>
        <taxon>Panagrolaimomorpha</taxon>
        <taxon>Panagrolaimoidea</taxon>
        <taxon>Panagrolaimidae</taxon>
        <taxon>Panagrolaimus</taxon>
    </lineage>
</organism>
<proteinExistence type="predicted"/>
<protein>
    <submittedName>
        <fullName evidence="2">Uncharacterized protein</fullName>
    </submittedName>
</protein>
<accession>A0AC35F113</accession>
<sequence length="47" mass="5498">MTKVYSMGKSSSTAAFIPFPDEHFQNQKSWVEKFALRWLKFAIFALI</sequence>
<evidence type="ECO:0000313" key="1">
    <source>
        <dbReference type="Proteomes" id="UP000887580"/>
    </source>
</evidence>
<dbReference type="Proteomes" id="UP000887580">
    <property type="component" value="Unplaced"/>
</dbReference>
<dbReference type="WBParaSite" id="PS1159_v2.g12732.t1">
    <property type="protein sequence ID" value="PS1159_v2.g12732.t1"/>
    <property type="gene ID" value="PS1159_v2.g12732"/>
</dbReference>